<reference evidence="2 3" key="1">
    <citation type="submission" date="2016-10" db="EMBL/GenBank/DDBJ databases">
        <authorList>
            <person name="de Groot N.N."/>
        </authorList>
    </citation>
    <scope>NUCLEOTIDE SEQUENCE [LARGE SCALE GENOMIC DNA]</scope>
    <source>
        <strain>GEY</strain>
        <strain evidence="3">DSM 9560</strain>
    </source>
</reference>
<dbReference type="InterPro" id="IPR043519">
    <property type="entry name" value="NT_sf"/>
</dbReference>
<dbReference type="RefSeq" id="WP_091539464.1">
    <property type="nucleotide sequence ID" value="NZ_FONY01000003.1"/>
</dbReference>
<evidence type="ECO:0000259" key="1">
    <source>
        <dbReference type="Pfam" id="PF01909"/>
    </source>
</evidence>
<dbReference type="Proteomes" id="UP000199513">
    <property type="component" value="Unassembled WGS sequence"/>
</dbReference>
<dbReference type="SUPFAM" id="SSF81301">
    <property type="entry name" value="Nucleotidyltransferase"/>
    <property type="match status" value="1"/>
</dbReference>
<dbReference type="InterPro" id="IPR052548">
    <property type="entry name" value="Type_VII_TA_antitoxin"/>
</dbReference>
<gene>
    <name evidence="2" type="ORF">SAMN04488541_100392</name>
</gene>
<evidence type="ECO:0000313" key="3">
    <source>
        <dbReference type="Proteomes" id="UP000199513"/>
    </source>
</evidence>
<sequence length="115" mass="13576">MDTATREYLLAKKEKVSKQFKKVMQELYGERLAKVILYGSYARGDFHEESDIDFLVVLNDESINTFREVKFVNEQINKIVLEWSMAISFVPMNIKRFEKAKTPLLHFIRKEGKIL</sequence>
<proteinExistence type="predicted"/>
<dbReference type="InterPro" id="IPR002934">
    <property type="entry name" value="Polymerase_NTP_transf_dom"/>
</dbReference>
<dbReference type="PANTHER" id="PTHR33933:SF1">
    <property type="entry name" value="PROTEIN ADENYLYLTRANSFERASE MNTA-RELATED"/>
    <property type="match status" value="1"/>
</dbReference>
<dbReference type="GO" id="GO:0016779">
    <property type="term" value="F:nucleotidyltransferase activity"/>
    <property type="evidence" value="ECO:0007669"/>
    <property type="project" value="InterPro"/>
</dbReference>
<accession>A0A1I2BND6</accession>
<name>A0A1I2BND6_9BACT</name>
<dbReference type="Gene3D" id="3.30.460.10">
    <property type="entry name" value="Beta Polymerase, domain 2"/>
    <property type="match status" value="1"/>
</dbReference>
<dbReference type="OrthoDB" id="1321649at2"/>
<dbReference type="AlphaFoldDB" id="A0A1I2BND6"/>
<organism evidence="2 3">
    <name type="scientific">Thermoflexibacter ruber</name>
    <dbReference type="NCBI Taxonomy" id="1003"/>
    <lineage>
        <taxon>Bacteria</taxon>
        <taxon>Pseudomonadati</taxon>
        <taxon>Bacteroidota</taxon>
        <taxon>Cytophagia</taxon>
        <taxon>Cytophagales</taxon>
        <taxon>Thermoflexibacteraceae</taxon>
        <taxon>Thermoflexibacter</taxon>
    </lineage>
</organism>
<keyword evidence="3" id="KW-1185">Reference proteome</keyword>
<dbReference type="STRING" id="1003.SAMN04488541_100392"/>
<dbReference type="Pfam" id="PF01909">
    <property type="entry name" value="NTP_transf_2"/>
    <property type="match status" value="1"/>
</dbReference>
<protein>
    <submittedName>
        <fullName evidence="2">Nucleotidyltransferase domain-containing protein</fullName>
    </submittedName>
</protein>
<feature type="domain" description="Polymerase nucleotidyl transferase" evidence="1">
    <location>
        <begin position="18"/>
        <end position="102"/>
    </location>
</feature>
<dbReference type="CDD" id="cd05403">
    <property type="entry name" value="NT_KNTase_like"/>
    <property type="match status" value="1"/>
</dbReference>
<evidence type="ECO:0000313" key="2">
    <source>
        <dbReference type="EMBL" id="SFE57684.1"/>
    </source>
</evidence>
<dbReference type="EMBL" id="FONY01000003">
    <property type="protein sequence ID" value="SFE57684.1"/>
    <property type="molecule type" value="Genomic_DNA"/>
</dbReference>
<dbReference type="PANTHER" id="PTHR33933">
    <property type="entry name" value="NUCLEOTIDYLTRANSFERASE"/>
    <property type="match status" value="1"/>
</dbReference>
<keyword evidence="2" id="KW-0808">Transferase</keyword>